<dbReference type="PROSITE" id="PS00972">
    <property type="entry name" value="USP_1"/>
    <property type="match status" value="1"/>
</dbReference>
<dbReference type="GO" id="GO:0016579">
    <property type="term" value="P:protein deubiquitination"/>
    <property type="evidence" value="ECO:0007669"/>
    <property type="project" value="InterPro"/>
</dbReference>
<reference evidence="10 11" key="1">
    <citation type="submission" date="2024-04" db="EMBL/GenBank/DDBJ databases">
        <authorList>
            <consortium name="Genoscope - CEA"/>
            <person name="William W."/>
        </authorList>
    </citation>
    <scope>NUCLEOTIDE SEQUENCE [LARGE SCALE GENOMIC DNA]</scope>
</reference>
<feature type="region of interest" description="Disordered" evidence="7">
    <location>
        <begin position="684"/>
        <end position="717"/>
    </location>
</feature>
<protein>
    <recommendedName>
        <fullName evidence="6">Ubiquitin carboxyl-terminal hydrolase</fullName>
        <ecNumber evidence="6">3.4.19.12</ecNumber>
    </recommendedName>
</protein>
<evidence type="ECO:0000256" key="2">
    <source>
        <dbReference type="ARBA" id="ARBA00022723"/>
    </source>
</evidence>
<keyword evidence="6" id="KW-0788">Thiol protease</keyword>
<dbReference type="InterPro" id="IPR001607">
    <property type="entry name" value="Znf_UBP"/>
</dbReference>
<feature type="domain" description="USP" evidence="8">
    <location>
        <begin position="203"/>
        <end position="614"/>
    </location>
</feature>
<dbReference type="InterPro" id="IPR028889">
    <property type="entry name" value="USP"/>
</dbReference>
<dbReference type="InterPro" id="IPR038765">
    <property type="entry name" value="Papain-like_cys_pep_sf"/>
</dbReference>
<evidence type="ECO:0000313" key="11">
    <source>
        <dbReference type="Proteomes" id="UP001497497"/>
    </source>
</evidence>
<keyword evidence="6" id="KW-0645">Protease</keyword>
<dbReference type="SUPFAM" id="SSF57850">
    <property type="entry name" value="RING/U-box"/>
    <property type="match status" value="1"/>
</dbReference>
<dbReference type="Gene3D" id="3.30.40.10">
    <property type="entry name" value="Zinc/RING finger domain, C3HC4 (zinc finger)"/>
    <property type="match status" value="1"/>
</dbReference>
<sequence length="717" mass="80640">MEKCPHIDSLVVSTDDSILDPKCWQCSVCGTTEWVWACLSCSNIACGRMNEQHAAKHFESTQHPLAIEINEKYVYCYICDEYIIGDNEQGDIAAIRSALTDIGTMSPEEVHDKGGKLLKSYSDQQEFSRTQADDDDRLVTAVCHHRKTLLAKIFSAWQTCIQTEKEKKQAPATTSTSGQPMMLTRSRASLFHMKRRTIIPGVTGLRNLGNTCYINSILQSLGHLEDFREYFCQLVFGLFSPSGTPLPGSSPSNLSPLAARNLLRLNTIDYFQHLNYQPSSELFTHPTIPPVPTIKPVKPSGGLNGGGSGENTEGMEEMSSDPVIKAKADTLKTLSLCQEMHGLLRVLWSGKWAQVSPHGFLHAIWKYIPVFKGHLQHDAQEFLCELLDKVSQEIENLPQCKGTENIVDQSFRGEIISQVTCMACSNISSRHEPFLDLSLEFPRCFQYTSSQVKRNMCHVTEMLSTFTDVEELEPLSYICEKCNGRRRRTSRQPEIRTNAKKQLLISRSPEILRLHLKRFRWCGRNHREKIGTHVVFDEELDISPFCQTTPTMAKYKLNAVVVHHGAGFRSGHYTAYTYNTYAESWLHCNDSRVQLVPLGDVLTSQAYILFYTRELTTVNLDDMPSLVGMSGEPDTLSTLSTIPELDNDTMQTLRQLTPGNTEQIIDDEVSISFHRDPVLVKRLSTASGEQGVKRTASLPTSEESPPRKSARHKGHSV</sequence>
<dbReference type="InterPro" id="IPR050185">
    <property type="entry name" value="Ub_carboxyl-term_hydrolase"/>
</dbReference>
<dbReference type="InterPro" id="IPR013083">
    <property type="entry name" value="Znf_RING/FYVE/PHD"/>
</dbReference>
<evidence type="ECO:0000313" key="10">
    <source>
        <dbReference type="EMBL" id="CAL1548205.1"/>
    </source>
</evidence>
<dbReference type="GO" id="GO:0008270">
    <property type="term" value="F:zinc ion binding"/>
    <property type="evidence" value="ECO:0007669"/>
    <property type="project" value="UniProtKB-KW"/>
</dbReference>
<dbReference type="GO" id="GO:0004843">
    <property type="term" value="F:cysteine-type deubiquitinase activity"/>
    <property type="evidence" value="ECO:0007669"/>
    <property type="project" value="UniProtKB-UniRule"/>
</dbReference>
<dbReference type="PROSITE" id="PS50271">
    <property type="entry name" value="ZF_UBP"/>
    <property type="match status" value="1"/>
</dbReference>
<dbReference type="PANTHER" id="PTHR21646">
    <property type="entry name" value="UBIQUITIN CARBOXYL-TERMINAL HYDROLASE"/>
    <property type="match status" value="1"/>
</dbReference>
<comment type="caution">
    <text evidence="10">The sequence shown here is derived from an EMBL/GenBank/DDBJ whole genome shotgun (WGS) entry which is preliminary data.</text>
</comment>
<organism evidence="10 11">
    <name type="scientific">Lymnaea stagnalis</name>
    <name type="common">Great pond snail</name>
    <name type="synonym">Helix stagnalis</name>
    <dbReference type="NCBI Taxonomy" id="6523"/>
    <lineage>
        <taxon>Eukaryota</taxon>
        <taxon>Metazoa</taxon>
        <taxon>Spiralia</taxon>
        <taxon>Lophotrochozoa</taxon>
        <taxon>Mollusca</taxon>
        <taxon>Gastropoda</taxon>
        <taxon>Heterobranchia</taxon>
        <taxon>Euthyneura</taxon>
        <taxon>Panpulmonata</taxon>
        <taxon>Hygrophila</taxon>
        <taxon>Lymnaeoidea</taxon>
        <taxon>Lymnaeidae</taxon>
        <taxon>Lymnaea</taxon>
    </lineage>
</organism>
<keyword evidence="6" id="KW-0833">Ubl conjugation pathway</keyword>
<evidence type="ECO:0000256" key="4">
    <source>
        <dbReference type="ARBA" id="ARBA00022833"/>
    </source>
</evidence>
<dbReference type="AlphaFoldDB" id="A0AAV2IQT8"/>
<evidence type="ECO:0000256" key="7">
    <source>
        <dbReference type="SAM" id="MobiDB-lite"/>
    </source>
</evidence>
<comment type="catalytic activity">
    <reaction evidence="1 6">
        <text>Thiol-dependent hydrolysis of ester, thioester, amide, peptide and isopeptide bonds formed by the C-terminal Gly of ubiquitin (a 76-residue protein attached to proteins as an intracellular targeting signal).</text>
        <dbReference type="EC" id="3.4.19.12"/>
    </reaction>
</comment>
<accession>A0AAV2IQT8</accession>
<dbReference type="Proteomes" id="UP001497497">
    <property type="component" value="Unassembled WGS sequence"/>
</dbReference>
<evidence type="ECO:0000259" key="8">
    <source>
        <dbReference type="PROSITE" id="PS50235"/>
    </source>
</evidence>
<keyword evidence="4" id="KW-0862">Zinc</keyword>
<keyword evidence="6" id="KW-0378">Hydrolase</keyword>
<evidence type="ECO:0000256" key="5">
    <source>
        <dbReference type="PROSITE-ProRule" id="PRU00502"/>
    </source>
</evidence>
<feature type="region of interest" description="Disordered" evidence="7">
    <location>
        <begin position="294"/>
        <end position="316"/>
    </location>
</feature>
<dbReference type="PROSITE" id="PS50235">
    <property type="entry name" value="USP_3"/>
    <property type="match status" value="1"/>
</dbReference>
<evidence type="ECO:0000256" key="6">
    <source>
        <dbReference type="RuleBase" id="RU366025"/>
    </source>
</evidence>
<dbReference type="Gene3D" id="3.90.70.10">
    <property type="entry name" value="Cysteine proteinases"/>
    <property type="match status" value="1"/>
</dbReference>
<evidence type="ECO:0000256" key="3">
    <source>
        <dbReference type="ARBA" id="ARBA00022771"/>
    </source>
</evidence>
<dbReference type="PROSITE" id="PS00973">
    <property type="entry name" value="USP_2"/>
    <property type="match status" value="1"/>
</dbReference>
<gene>
    <name evidence="10" type="ORF">GSLYS_00021522001</name>
</gene>
<dbReference type="GO" id="GO:0006508">
    <property type="term" value="P:proteolysis"/>
    <property type="evidence" value="ECO:0007669"/>
    <property type="project" value="UniProtKB-KW"/>
</dbReference>
<comment type="similarity">
    <text evidence="6">Belongs to the peptidase C19 family.</text>
</comment>
<dbReference type="InterPro" id="IPR018200">
    <property type="entry name" value="USP_CS"/>
</dbReference>
<keyword evidence="3 5" id="KW-0863">Zinc-finger</keyword>
<feature type="domain" description="UBP-type" evidence="9">
    <location>
        <begin position="2"/>
        <end position="106"/>
    </location>
</feature>
<proteinExistence type="inferred from homology"/>
<feature type="compositionally biased region" description="Basic residues" evidence="7">
    <location>
        <begin position="708"/>
        <end position="717"/>
    </location>
</feature>
<dbReference type="SMART" id="SM00290">
    <property type="entry name" value="ZnF_UBP"/>
    <property type="match status" value="1"/>
</dbReference>
<dbReference type="Pfam" id="PF02148">
    <property type="entry name" value="zf-UBP"/>
    <property type="match status" value="1"/>
</dbReference>
<evidence type="ECO:0000259" key="9">
    <source>
        <dbReference type="PROSITE" id="PS50271"/>
    </source>
</evidence>
<dbReference type="InterPro" id="IPR001394">
    <property type="entry name" value="Peptidase_C19_UCH"/>
</dbReference>
<dbReference type="EMBL" id="CAXITT010001223">
    <property type="protein sequence ID" value="CAL1548205.1"/>
    <property type="molecule type" value="Genomic_DNA"/>
</dbReference>
<dbReference type="SUPFAM" id="SSF54001">
    <property type="entry name" value="Cysteine proteinases"/>
    <property type="match status" value="1"/>
</dbReference>
<dbReference type="Pfam" id="PF00443">
    <property type="entry name" value="UCH"/>
    <property type="match status" value="1"/>
</dbReference>
<name>A0AAV2IQT8_LYMST</name>
<keyword evidence="11" id="KW-1185">Reference proteome</keyword>
<dbReference type="PANTHER" id="PTHR21646:SF5">
    <property type="entry name" value="UBIQUITIN CARBOXYL-TERMINAL HYDROLASE-RELATED"/>
    <property type="match status" value="1"/>
</dbReference>
<keyword evidence="2" id="KW-0479">Metal-binding</keyword>
<evidence type="ECO:0000256" key="1">
    <source>
        <dbReference type="ARBA" id="ARBA00000707"/>
    </source>
</evidence>
<dbReference type="EC" id="3.4.19.12" evidence="6"/>